<accession>A0ABV0NH93</accession>
<dbReference type="EMBL" id="JAHRIO010040135">
    <property type="protein sequence ID" value="MEQ2170780.1"/>
    <property type="molecule type" value="Genomic_DNA"/>
</dbReference>
<name>A0ABV0NH93_9TELE</name>
<organism evidence="1 2">
    <name type="scientific">Goodea atripinnis</name>
    <dbReference type="NCBI Taxonomy" id="208336"/>
    <lineage>
        <taxon>Eukaryota</taxon>
        <taxon>Metazoa</taxon>
        <taxon>Chordata</taxon>
        <taxon>Craniata</taxon>
        <taxon>Vertebrata</taxon>
        <taxon>Euteleostomi</taxon>
        <taxon>Actinopterygii</taxon>
        <taxon>Neopterygii</taxon>
        <taxon>Teleostei</taxon>
        <taxon>Neoteleostei</taxon>
        <taxon>Acanthomorphata</taxon>
        <taxon>Ovalentaria</taxon>
        <taxon>Atherinomorphae</taxon>
        <taxon>Cyprinodontiformes</taxon>
        <taxon>Goodeidae</taxon>
        <taxon>Goodea</taxon>
    </lineage>
</organism>
<proteinExistence type="predicted"/>
<dbReference type="Proteomes" id="UP001476798">
    <property type="component" value="Unassembled WGS sequence"/>
</dbReference>
<gene>
    <name evidence="1" type="ORF">GOODEAATRI_003863</name>
</gene>
<comment type="caution">
    <text evidence="1">The sequence shown here is derived from an EMBL/GenBank/DDBJ whole genome shotgun (WGS) entry which is preliminary data.</text>
</comment>
<sequence>MQKQGLSYGSIAAKLGDRKTSHFKFPRRSNSPLLSRNTDDFKVVRCFRGEENEMDHFVTWCGNNLLILNVNRPKEMIVDFRRNTILSWEEYKCSSGQQTRLEKKQ</sequence>
<protein>
    <recommendedName>
        <fullName evidence="3">Transposase</fullName>
    </recommendedName>
</protein>
<evidence type="ECO:0000313" key="1">
    <source>
        <dbReference type="EMBL" id="MEQ2170780.1"/>
    </source>
</evidence>
<keyword evidence="2" id="KW-1185">Reference proteome</keyword>
<evidence type="ECO:0000313" key="2">
    <source>
        <dbReference type="Proteomes" id="UP001476798"/>
    </source>
</evidence>
<reference evidence="1 2" key="1">
    <citation type="submission" date="2021-06" db="EMBL/GenBank/DDBJ databases">
        <authorList>
            <person name="Palmer J.M."/>
        </authorList>
    </citation>
    <scope>NUCLEOTIDE SEQUENCE [LARGE SCALE GENOMIC DNA]</scope>
    <source>
        <strain evidence="1 2">GA_2019</strain>
        <tissue evidence="1">Muscle</tissue>
    </source>
</reference>
<evidence type="ECO:0008006" key="3">
    <source>
        <dbReference type="Google" id="ProtNLM"/>
    </source>
</evidence>